<name>A0A2G3PFQ8_WILMA</name>
<reference evidence="1 2" key="1">
    <citation type="submission" date="2017-10" db="EMBL/GenBank/DDBJ databases">
        <title>The draft genome sequence of Williamsia sp. BULT 1.1 isolated from the semi-arid grassland soils from South Africa.</title>
        <authorList>
            <person name="Kabwe M.H."/>
            <person name="Govender N."/>
            <person name="Mutseka Lunga P."/>
            <person name="Vikram S."/>
            <person name="Makhalanyane T.P."/>
        </authorList>
    </citation>
    <scope>NUCLEOTIDE SEQUENCE [LARGE SCALE GENOMIC DNA]</scope>
    <source>
        <strain evidence="1 2">BULT 1.1</strain>
    </source>
</reference>
<sequence length="75" mass="8385">MFYTDITEAPVTRERAAELIACSLDLIDRHISRGVLRPVSYTEDGTPLFSSADCWDLYKGTPRGWQLVSGPRGKP</sequence>
<evidence type="ECO:0000313" key="2">
    <source>
        <dbReference type="Proteomes" id="UP000225108"/>
    </source>
</evidence>
<gene>
    <name evidence="1" type="ORF">CSW57_22840</name>
</gene>
<organism evidence="1 2">
    <name type="scientific">Williamsia marianensis</name>
    <dbReference type="NCBI Taxonomy" id="85044"/>
    <lineage>
        <taxon>Bacteria</taxon>
        <taxon>Bacillati</taxon>
        <taxon>Actinomycetota</taxon>
        <taxon>Actinomycetes</taxon>
        <taxon>Mycobacteriales</taxon>
        <taxon>Nocardiaceae</taxon>
        <taxon>Williamsia</taxon>
    </lineage>
</organism>
<dbReference type="EMBL" id="PEBD01000012">
    <property type="protein sequence ID" value="PHV64639.1"/>
    <property type="molecule type" value="Genomic_DNA"/>
</dbReference>
<evidence type="ECO:0000313" key="1">
    <source>
        <dbReference type="EMBL" id="PHV64639.1"/>
    </source>
</evidence>
<protein>
    <submittedName>
        <fullName evidence="1">Uncharacterized protein</fullName>
    </submittedName>
</protein>
<dbReference type="RefSeq" id="WP_099384912.1">
    <property type="nucleotide sequence ID" value="NZ_PEBD01000012.1"/>
</dbReference>
<comment type="caution">
    <text evidence="1">The sequence shown here is derived from an EMBL/GenBank/DDBJ whole genome shotgun (WGS) entry which is preliminary data.</text>
</comment>
<dbReference type="Proteomes" id="UP000225108">
    <property type="component" value="Unassembled WGS sequence"/>
</dbReference>
<accession>A0A2G3PFQ8</accession>
<proteinExistence type="predicted"/>
<dbReference type="AlphaFoldDB" id="A0A2G3PFQ8"/>